<dbReference type="InterPro" id="IPR045090">
    <property type="entry name" value="Pept_M3A_M3B"/>
</dbReference>
<keyword evidence="4 6" id="KW-0862">Zinc</keyword>
<evidence type="ECO:0000256" key="1">
    <source>
        <dbReference type="ARBA" id="ARBA00022670"/>
    </source>
</evidence>
<evidence type="ECO:0000259" key="7">
    <source>
        <dbReference type="Pfam" id="PF01432"/>
    </source>
</evidence>
<dbReference type="GO" id="GO:0004222">
    <property type="term" value="F:metalloendopeptidase activity"/>
    <property type="evidence" value="ECO:0007669"/>
    <property type="project" value="InterPro"/>
</dbReference>
<feature type="domain" description="Peptidase M3A/M3B catalytic" evidence="7">
    <location>
        <begin position="255"/>
        <end position="724"/>
    </location>
</feature>
<accession>J4CCA1</accession>
<dbReference type="STRING" id="869250.J4CCA1"/>
<reference evidence="8 9" key="1">
    <citation type="journal article" date="2012" name="MBio">
        <title>Comparative genome analysis of three eukaryotic parasites with differing abilities to transform leukocytes reveals key mediators of Theileria-induced leukocyte transformation.</title>
        <authorList>
            <person name="Hayashida K."/>
            <person name="Hara Y."/>
            <person name="Abe T."/>
            <person name="Yamasaki C."/>
            <person name="Toyoda A."/>
            <person name="Kosuge T."/>
            <person name="Suzuki Y."/>
            <person name="Sato Y."/>
            <person name="Kawashima S."/>
            <person name="Katayama T."/>
            <person name="Wakaguri H."/>
            <person name="Inoue N."/>
            <person name="Homma K."/>
            <person name="Tada-Umezaki M."/>
            <person name="Yagi Y."/>
            <person name="Fujii Y."/>
            <person name="Habara T."/>
            <person name="Kanehisa M."/>
            <person name="Watanabe H."/>
            <person name="Ito K."/>
            <person name="Gojobori T."/>
            <person name="Sugawara H."/>
            <person name="Imanishi T."/>
            <person name="Weir W."/>
            <person name="Gardner M."/>
            <person name="Pain A."/>
            <person name="Shiels B."/>
            <person name="Hattori M."/>
            <person name="Nene V."/>
            <person name="Sugimoto C."/>
        </authorList>
    </citation>
    <scope>NUCLEOTIDE SEQUENCE [LARGE SCALE GENOMIC DNA]</scope>
    <source>
        <strain evidence="8 9">Shintoku</strain>
    </source>
</reference>
<dbReference type="GO" id="GO:0046872">
    <property type="term" value="F:metal ion binding"/>
    <property type="evidence" value="ECO:0007669"/>
    <property type="project" value="UniProtKB-UniRule"/>
</dbReference>
<evidence type="ECO:0000256" key="6">
    <source>
        <dbReference type="RuleBase" id="RU003435"/>
    </source>
</evidence>
<evidence type="ECO:0000313" key="8">
    <source>
        <dbReference type="EMBL" id="BAM39032.1"/>
    </source>
</evidence>
<dbReference type="eggNOG" id="KOG2090">
    <property type="taxonomic scope" value="Eukaryota"/>
</dbReference>
<dbReference type="CDD" id="cd06457">
    <property type="entry name" value="M3A_MIP"/>
    <property type="match status" value="1"/>
</dbReference>
<dbReference type="PANTHER" id="PTHR11804:SF79">
    <property type="entry name" value="MITOCHONDRIAL INTERMEDIATE PEPTIDASE"/>
    <property type="match status" value="1"/>
</dbReference>
<organism evidence="8 9">
    <name type="scientific">Theileria orientalis strain Shintoku</name>
    <dbReference type="NCBI Taxonomy" id="869250"/>
    <lineage>
        <taxon>Eukaryota</taxon>
        <taxon>Sar</taxon>
        <taxon>Alveolata</taxon>
        <taxon>Apicomplexa</taxon>
        <taxon>Aconoidasida</taxon>
        <taxon>Piroplasmida</taxon>
        <taxon>Theileriidae</taxon>
        <taxon>Theileria</taxon>
    </lineage>
</organism>
<evidence type="ECO:0000313" key="9">
    <source>
        <dbReference type="Proteomes" id="UP000003786"/>
    </source>
</evidence>
<evidence type="ECO:0000256" key="3">
    <source>
        <dbReference type="ARBA" id="ARBA00022801"/>
    </source>
</evidence>
<dbReference type="Gene3D" id="1.10.1370.40">
    <property type="match status" value="1"/>
</dbReference>
<dbReference type="PANTHER" id="PTHR11804">
    <property type="entry name" value="PROTEASE M3 THIMET OLIGOPEPTIDASE-RELATED"/>
    <property type="match status" value="1"/>
</dbReference>
<keyword evidence="9" id="KW-1185">Reference proteome</keyword>
<evidence type="ECO:0000256" key="4">
    <source>
        <dbReference type="ARBA" id="ARBA00022833"/>
    </source>
</evidence>
<dbReference type="KEGG" id="tot:TOT_010001186"/>
<dbReference type="OMA" id="ALMFEYM"/>
<dbReference type="Proteomes" id="UP000003786">
    <property type="component" value="Chromosome 1"/>
</dbReference>
<name>J4CCA1_THEOR</name>
<evidence type="ECO:0000256" key="5">
    <source>
        <dbReference type="ARBA" id="ARBA00023049"/>
    </source>
</evidence>
<dbReference type="GeneID" id="20713987"/>
<dbReference type="InterPro" id="IPR001567">
    <property type="entry name" value="Pept_M3A_M3B_dom"/>
</dbReference>
<dbReference type="GO" id="GO:0006508">
    <property type="term" value="P:proteolysis"/>
    <property type="evidence" value="ECO:0007669"/>
    <property type="project" value="UniProtKB-KW"/>
</dbReference>
<dbReference type="EMBL" id="AP011946">
    <property type="protein sequence ID" value="BAM39032.1"/>
    <property type="molecule type" value="Genomic_DNA"/>
</dbReference>
<sequence length="732" mass="86423">MLHSCKLLKNVPKYTFIGTNKHTYTANIDCRNGKYLNNKCYVTSLNNKNQLNVIKNVRNFGYNNSNSQFGYFGLRMNTPSDLLKLATDAVKYSEKSVENLVDYYSSCKNSGDFRENVSKKALYVIDDISNTLCSIADPSEFLRHVHENDEWRKVANECIEIISDFIGKININKKIYEILINDKSDLSKDEELVLSHMIESMKSQGVHLSELPQIEYLKLLKEELMLSYSIFELSSKNQHPYNQILKKQLMIYMYRNAENPDFRKQVWLSQRKSNQESLLKILELRDTRTRLSQIRGFADYREYAQKECMLNKNIEEFLINCSNSIKDQLYSDLEELWKLNSKSAHNKNGTSLNPWDIDYLVNLKRNENIIFLSLKTLIDYFKYLLKELFNIELTEDDIKQESLWDDKIIKYNLVHDNRTVANLYLDLFERESKTTMCAQFTIRCSKTYSKVDKNGEKYISKIMNPRNYEEHEDKLIQIPSTVVTTSFTSEDKGKGMKFNDIKIDLHNCEIIFHELGHTLHTLLSKTELQHLSGNRGPIDYAEFSSHLFELFFQNHVVEMMKLEGINETFNEKDVMYYKKFESVDLARMIISSQIDQRFYDDKYKYDWMEIENGLNYKDIFQNYKNYFNEKYEKWKNDEEKWNGKETVVTLLGPIAITNFDHLIHYGGNYYCYLYSRILAIKAYKSFKNKSYKEIGSRLLEFFKKGSIDSSLSPINKLAGKDLNEEENTLFYK</sequence>
<keyword evidence="3 6" id="KW-0378">Hydrolase</keyword>
<dbReference type="RefSeq" id="XP_009689333.1">
    <property type="nucleotide sequence ID" value="XM_009691038.1"/>
</dbReference>
<keyword evidence="5 6" id="KW-0482">Metalloprotease</keyword>
<protein>
    <recommendedName>
        <fullName evidence="7">Peptidase M3A/M3B catalytic domain-containing protein</fullName>
    </recommendedName>
</protein>
<dbReference type="GO" id="GO:0005739">
    <property type="term" value="C:mitochondrion"/>
    <property type="evidence" value="ECO:0007669"/>
    <property type="project" value="TreeGrafter"/>
</dbReference>
<evidence type="ECO:0000256" key="2">
    <source>
        <dbReference type="ARBA" id="ARBA00022723"/>
    </source>
</evidence>
<dbReference type="OrthoDB" id="17530at2759"/>
<dbReference type="AlphaFoldDB" id="J4CCA1"/>
<keyword evidence="1 6" id="KW-0645">Protease</keyword>
<dbReference type="VEuPathDB" id="PiroplasmaDB:TOT_010001186"/>
<dbReference type="GO" id="GO:0006518">
    <property type="term" value="P:peptide metabolic process"/>
    <property type="evidence" value="ECO:0007669"/>
    <property type="project" value="TreeGrafter"/>
</dbReference>
<proteinExistence type="inferred from homology"/>
<gene>
    <name evidence="8" type="ORF">TOT_010001186</name>
</gene>
<comment type="cofactor">
    <cofactor evidence="6">
        <name>Zn(2+)</name>
        <dbReference type="ChEBI" id="CHEBI:29105"/>
    </cofactor>
    <text evidence="6">Binds 1 zinc ion.</text>
</comment>
<dbReference type="Pfam" id="PF01432">
    <property type="entry name" value="Peptidase_M3"/>
    <property type="match status" value="1"/>
</dbReference>
<keyword evidence="2 6" id="KW-0479">Metal-binding</keyword>
<comment type="similarity">
    <text evidence="6">Belongs to the peptidase M3 family.</text>
</comment>
<dbReference type="SUPFAM" id="SSF55486">
    <property type="entry name" value="Metalloproteases ('zincins'), catalytic domain"/>
    <property type="match status" value="1"/>
</dbReference>
<dbReference type="InterPro" id="IPR033851">
    <property type="entry name" value="M3A_MIP"/>
</dbReference>